<dbReference type="PROSITE" id="PS00956">
    <property type="entry name" value="HYDROPHOBIN"/>
    <property type="match status" value="1"/>
</dbReference>
<dbReference type="AlphaFoldDB" id="A0A8H5FZX5"/>
<dbReference type="SMART" id="SM00075">
    <property type="entry name" value="HYDRO"/>
    <property type="match status" value="1"/>
</dbReference>
<dbReference type="InterPro" id="IPR001338">
    <property type="entry name" value="Class_I_Hydrophobin"/>
</dbReference>
<dbReference type="OrthoDB" id="4225815at2759"/>
<evidence type="ECO:0000256" key="5">
    <source>
        <dbReference type="ARBA" id="ARBA00022729"/>
    </source>
</evidence>
<accession>A0A8H5FZX5</accession>
<gene>
    <name evidence="8" type="ORF">D9756_005704</name>
</gene>
<dbReference type="Pfam" id="PF01185">
    <property type="entry name" value="Hydrophobin"/>
    <property type="match status" value="1"/>
</dbReference>
<evidence type="ECO:0000256" key="3">
    <source>
        <dbReference type="ARBA" id="ARBA00022512"/>
    </source>
</evidence>
<dbReference type="Proteomes" id="UP000559027">
    <property type="component" value="Unassembled WGS sequence"/>
</dbReference>
<keyword evidence="4 7" id="KW-0964">Secreted</keyword>
<evidence type="ECO:0000256" key="2">
    <source>
        <dbReference type="ARBA" id="ARBA00010446"/>
    </source>
</evidence>
<dbReference type="GO" id="GO:0009277">
    <property type="term" value="C:fungal-type cell wall"/>
    <property type="evidence" value="ECO:0007669"/>
    <property type="project" value="InterPro"/>
</dbReference>
<evidence type="ECO:0000256" key="7">
    <source>
        <dbReference type="RuleBase" id="RU365009"/>
    </source>
</evidence>
<evidence type="ECO:0000256" key="6">
    <source>
        <dbReference type="ARBA" id="ARBA00023157"/>
    </source>
</evidence>
<feature type="signal peptide" evidence="7">
    <location>
        <begin position="1"/>
        <end position="19"/>
    </location>
</feature>
<dbReference type="GO" id="GO:0005199">
    <property type="term" value="F:structural constituent of cell wall"/>
    <property type="evidence" value="ECO:0007669"/>
    <property type="project" value="InterPro"/>
</dbReference>
<feature type="chain" id="PRO_5034756922" description="Hydrophobin" evidence="7">
    <location>
        <begin position="20"/>
        <end position="108"/>
    </location>
</feature>
<keyword evidence="9" id="KW-1185">Reference proteome</keyword>
<comment type="similarity">
    <text evidence="2 7">Belongs to the fungal hydrophobin family.</text>
</comment>
<name>A0A8H5FZX5_9AGAR</name>
<dbReference type="CDD" id="cd23507">
    <property type="entry name" value="hydrophobin_I"/>
    <property type="match status" value="1"/>
</dbReference>
<proteinExistence type="inferred from homology"/>
<dbReference type="EMBL" id="JAACJO010000008">
    <property type="protein sequence ID" value="KAF5354823.1"/>
    <property type="molecule type" value="Genomic_DNA"/>
</dbReference>
<protein>
    <recommendedName>
        <fullName evidence="7">Hydrophobin</fullName>
    </recommendedName>
</protein>
<organism evidence="8 9">
    <name type="scientific">Leucocoprinus leucothites</name>
    <dbReference type="NCBI Taxonomy" id="201217"/>
    <lineage>
        <taxon>Eukaryota</taxon>
        <taxon>Fungi</taxon>
        <taxon>Dikarya</taxon>
        <taxon>Basidiomycota</taxon>
        <taxon>Agaricomycotina</taxon>
        <taxon>Agaricomycetes</taxon>
        <taxon>Agaricomycetidae</taxon>
        <taxon>Agaricales</taxon>
        <taxon>Agaricineae</taxon>
        <taxon>Agaricaceae</taxon>
        <taxon>Leucocoprinus</taxon>
    </lineage>
</organism>
<comment type="subcellular location">
    <subcellularLocation>
        <location evidence="1 7">Secreted</location>
        <location evidence="1 7">Cell wall</location>
    </subcellularLocation>
</comment>
<evidence type="ECO:0000256" key="1">
    <source>
        <dbReference type="ARBA" id="ARBA00004191"/>
    </source>
</evidence>
<reference evidence="8 9" key="1">
    <citation type="journal article" date="2020" name="ISME J.">
        <title>Uncovering the hidden diversity of litter-decomposition mechanisms in mushroom-forming fungi.</title>
        <authorList>
            <person name="Floudas D."/>
            <person name="Bentzer J."/>
            <person name="Ahren D."/>
            <person name="Johansson T."/>
            <person name="Persson P."/>
            <person name="Tunlid A."/>
        </authorList>
    </citation>
    <scope>NUCLEOTIDE SEQUENCE [LARGE SCALE GENOMIC DNA]</scope>
    <source>
        <strain evidence="8 9">CBS 146.42</strain>
    </source>
</reference>
<sequence>MRFAAALTLALPAIAAATAIPRDGGSCNTGPIQCCNQVQAASSQNVNLLQGLLGIVLGPIEGLIGLNCSPLNVLGVGGNSCSAQPVCCTNNQFNGLINLGCSPININL</sequence>
<keyword evidence="5 7" id="KW-0732">Signal</keyword>
<evidence type="ECO:0000313" key="8">
    <source>
        <dbReference type="EMBL" id="KAF5354823.1"/>
    </source>
</evidence>
<keyword evidence="3 7" id="KW-0134">Cell wall</keyword>
<evidence type="ECO:0000313" key="9">
    <source>
        <dbReference type="Proteomes" id="UP000559027"/>
    </source>
</evidence>
<dbReference type="InterPro" id="IPR019778">
    <property type="entry name" value="Class_I_Hydrophobin_CS"/>
</dbReference>
<keyword evidence="6 7" id="KW-1015">Disulfide bond</keyword>
<comment type="caution">
    <text evidence="8">The sequence shown here is derived from an EMBL/GenBank/DDBJ whole genome shotgun (WGS) entry which is preliminary data.</text>
</comment>
<evidence type="ECO:0000256" key="4">
    <source>
        <dbReference type="ARBA" id="ARBA00022525"/>
    </source>
</evidence>